<evidence type="ECO:0000259" key="3">
    <source>
        <dbReference type="Pfam" id="PF25295"/>
    </source>
</evidence>
<dbReference type="GO" id="GO:0061512">
    <property type="term" value="P:protein localization to cilium"/>
    <property type="evidence" value="ECO:0007669"/>
    <property type="project" value="TreeGrafter"/>
</dbReference>
<protein>
    <submittedName>
        <fullName evidence="4">Intraflagellar transport protein 122 homolog</fullName>
    </submittedName>
</protein>
<dbReference type="InterPro" id="IPR039857">
    <property type="entry name" value="Ift122/121"/>
</dbReference>
<reference evidence="4 5" key="1">
    <citation type="submission" date="2021-06" db="EMBL/GenBank/DDBJ databases">
        <title>Caerostris extrusa draft genome.</title>
        <authorList>
            <person name="Kono N."/>
            <person name="Arakawa K."/>
        </authorList>
    </citation>
    <scope>NUCLEOTIDE SEQUENCE [LARGE SCALE GENOMIC DNA]</scope>
</reference>
<dbReference type="GO" id="GO:0030991">
    <property type="term" value="C:intraciliary transport particle A"/>
    <property type="evidence" value="ECO:0007669"/>
    <property type="project" value="TreeGrafter"/>
</dbReference>
<dbReference type="Pfam" id="PF25295">
    <property type="entry name" value="TPR_IFT122"/>
    <property type="match status" value="1"/>
</dbReference>
<dbReference type="PANTHER" id="PTHR12764">
    <property type="entry name" value="WD REPEAT DOMAIN-RELATED"/>
    <property type="match status" value="1"/>
</dbReference>
<dbReference type="Proteomes" id="UP001054945">
    <property type="component" value="Unassembled WGS sequence"/>
</dbReference>
<keyword evidence="2" id="KW-0677">Repeat</keyword>
<dbReference type="GO" id="GO:0097730">
    <property type="term" value="C:non-motile cilium"/>
    <property type="evidence" value="ECO:0007669"/>
    <property type="project" value="TreeGrafter"/>
</dbReference>
<evidence type="ECO:0000313" key="4">
    <source>
        <dbReference type="EMBL" id="GIX86618.1"/>
    </source>
</evidence>
<keyword evidence="1" id="KW-0853">WD repeat</keyword>
<accession>A0AAV4NQD5</accession>
<dbReference type="InterPro" id="IPR057411">
    <property type="entry name" value="TPR_IFT122"/>
</dbReference>
<evidence type="ECO:0000256" key="1">
    <source>
        <dbReference type="ARBA" id="ARBA00022574"/>
    </source>
</evidence>
<feature type="domain" description="Intraflagellar transport protein 122 homolog TPR" evidence="3">
    <location>
        <begin position="1"/>
        <end position="267"/>
    </location>
</feature>
<name>A0AAV4NQD5_CAEEX</name>
<keyword evidence="5" id="KW-1185">Reference proteome</keyword>
<dbReference type="AlphaFoldDB" id="A0AAV4NQD5"/>
<dbReference type="PANTHER" id="PTHR12764:SF4">
    <property type="entry name" value="INTRAFLAGELLAR TRANSPORT PROTEIN 122 HOMOLOG"/>
    <property type="match status" value="1"/>
</dbReference>
<evidence type="ECO:0000256" key="2">
    <source>
        <dbReference type="ARBA" id="ARBA00022737"/>
    </source>
</evidence>
<sequence length="453" mass="52036">MYSKAYQVACLGVTDSDWRALAEAAIQSLDLDISRKAFIRIKDLMFLKLIKSLESRRKNENEYALLGDIYAYLGKFNLAANAFQKANVEGKALMMYIDLRMFDKAQMHILSVEFSLFCSGILVYIRRSRKKKALVLKKAEWAKSINELKASAEMYLSVGETQKAVELAAENDWSEMLITISKKVDLTEPKTLSLIGQHLKRLHEYGAAAEIFHKVGDIPSLVEMNVEAKNWKEAFELAKQYPTYKENVYVPYANWLAENDRFVEAQKEEPFTMQHTETLFNMSRYLWLELVKIDFPGISKFRIFYAAAKQSCAMKAFKLARMAYQQANIYRIPERFRESVEIATMHIHAKTFTDSEDSVLIPEILPVVEFFLEEGIDDDEAYKLLARKPKIESNTNTVMMDYSGNDTQYLKIEDNDPFEEDSDIFTYDSLILFMSSGIEGLSYCAISATADLT</sequence>
<comment type="caution">
    <text evidence="4">The sequence shown here is derived from an EMBL/GenBank/DDBJ whole genome shotgun (WGS) entry which is preliminary data.</text>
</comment>
<proteinExistence type="predicted"/>
<dbReference type="GO" id="GO:0035721">
    <property type="term" value="P:intraciliary retrograde transport"/>
    <property type="evidence" value="ECO:0007669"/>
    <property type="project" value="TreeGrafter"/>
</dbReference>
<organism evidence="4 5">
    <name type="scientific">Caerostris extrusa</name>
    <name type="common">Bark spider</name>
    <name type="synonym">Caerostris bankana</name>
    <dbReference type="NCBI Taxonomy" id="172846"/>
    <lineage>
        <taxon>Eukaryota</taxon>
        <taxon>Metazoa</taxon>
        <taxon>Ecdysozoa</taxon>
        <taxon>Arthropoda</taxon>
        <taxon>Chelicerata</taxon>
        <taxon>Arachnida</taxon>
        <taxon>Araneae</taxon>
        <taxon>Araneomorphae</taxon>
        <taxon>Entelegynae</taxon>
        <taxon>Araneoidea</taxon>
        <taxon>Araneidae</taxon>
        <taxon>Caerostris</taxon>
    </lineage>
</organism>
<dbReference type="EMBL" id="BPLR01021158">
    <property type="protein sequence ID" value="GIX86618.1"/>
    <property type="molecule type" value="Genomic_DNA"/>
</dbReference>
<dbReference type="GO" id="GO:1905515">
    <property type="term" value="P:non-motile cilium assembly"/>
    <property type="evidence" value="ECO:0007669"/>
    <property type="project" value="TreeGrafter"/>
</dbReference>
<dbReference type="Gene3D" id="1.25.40.470">
    <property type="match status" value="2"/>
</dbReference>
<evidence type="ECO:0000313" key="5">
    <source>
        <dbReference type="Proteomes" id="UP001054945"/>
    </source>
</evidence>
<gene>
    <name evidence="4" type="primary">ift122</name>
    <name evidence="4" type="ORF">CEXT_534071</name>
</gene>